<dbReference type="PANTHER" id="PTHR43401:SF4">
    <property type="entry name" value="D-ARABINOSE 1-DEHYDROGENASE (NADP(+))"/>
    <property type="match status" value="1"/>
</dbReference>
<comment type="cofactor">
    <cofactor evidence="4">
        <name>Zn(2+)</name>
        <dbReference type="ChEBI" id="CHEBI:29105"/>
    </cofactor>
</comment>
<evidence type="ECO:0000256" key="1">
    <source>
        <dbReference type="ARBA" id="ARBA00022723"/>
    </source>
</evidence>
<dbReference type="InterPro" id="IPR013149">
    <property type="entry name" value="ADH-like_C"/>
</dbReference>
<feature type="domain" description="Alcohol dehydrogenase-like N-terminal" evidence="6">
    <location>
        <begin position="27"/>
        <end position="127"/>
    </location>
</feature>
<dbReference type="SUPFAM" id="SSF51735">
    <property type="entry name" value="NAD(P)-binding Rossmann-fold domains"/>
    <property type="match status" value="1"/>
</dbReference>
<evidence type="ECO:0000259" key="6">
    <source>
        <dbReference type="Pfam" id="PF08240"/>
    </source>
</evidence>
<comment type="caution">
    <text evidence="7">The sequence shown here is derived from an EMBL/GenBank/DDBJ whole genome shotgun (WGS) entry which is preliminary data.</text>
</comment>
<dbReference type="AlphaFoldDB" id="A0AAD8X853"/>
<keyword evidence="8" id="KW-1185">Reference proteome</keyword>
<proteinExistence type="inferred from homology"/>
<evidence type="ECO:0000256" key="3">
    <source>
        <dbReference type="ARBA" id="ARBA00023002"/>
    </source>
</evidence>
<evidence type="ECO:0000259" key="5">
    <source>
        <dbReference type="Pfam" id="PF00107"/>
    </source>
</evidence>
<dbReference type="Pfam" id="PF08240">
    <property type="entry name" value="ADH_N"/>
    <property type="match status" value="1"/>
</dbReference>
<keyword evidence="3" id="KW-0560">Oxidoreductase</keyword>
<dbReference type="SUPFAM" id="SSF50129">
    <property type="entry name" value="GroES-like"/>
    <property type="match status" value="1"/>
</dbReference>
<dbReference type="PROSITE" id="PS00059">
    <property type="entry name" value="ADH_ZINC"/>
    <property type="match status" value="1"/>
</dbReference>
<dbReference type="PANTHER" id="PTHR43401">
    <property type="entry name" value="L-THREONINE 3-DEHYDROGENASE"/>
    <property type="match status" value="1"/>
</dbReference>
<accession>A0AAD8X853</accession>
<evidence type="ECO:0000256" key="4">
    <source>
        <dbReference type="RuleBase" id="RU361277"/>
    </source>
</evidence>
<dbReference type="GO" id="GO:0008270">
    <property type="term" value="F:zinc ion binding"/>
    <property type="evidence" value="ECO:0007669"/>
    <property type="project" value="InterPro"/>
</dbReference>
<evidence type="ECO:0000313" key="8">
    <source>
        <dbReference type="Proteomes" id="UP001244207"/>
    </source>
</evidence>
<comment type="similarity">
    <text evidence="4">Belongs to the zinc-containing alcohol dehydrogenase family.</text>
</comment>
<protein>
    <submittedName>
        <fullName evidence="7">Chaperonin 10-like protein</fullName>
    </submittedName>
</protein>
<dbReference type="InterPro" id="IPR002328">
    <property type="entry name" value="ADH_Zn_CS"/>
</dbReference>
<dbReference type="InterPro" id="IPR013154">
    <property type="entry name" value="ADH-like_N"/>
</dbReference>
<organism evidence="7 8">
    <name type="scientific">Glomerella acutata</name>
    <name type="common">Colletotrichum acutatum</name>
    <dbReference type="NCBI Taxonomy" id="27357"/>
    <lineage>
        <taxon>Eukaryota</taxon>
        <taxon>Fungi</taxon>
        <taxon>Dikarya</taxon>
        <taxon>Ascomycota</taxon>
        <taxon>Pezizomycotina</taxon>
        <taxon>Sordariomycetes</taxon>
        <taxon>Hypocreomycetidae</taxon>
        <taxon>Glomerellales</taxon>
        <taxon>Glomerellaceae</taxon>
        <taxon>Colletotrichum</taxon>
        <taxon>Colletotrichum acutatum species complex</taxon>
    </lineage>
</organism>
<evidence type="ECO:0000313" key="7">
    <source>
        <dbReference type="EMBL" id="KAK1707136.1"/>
    </source>
</evidence>
<reference evidence="7" key="1">
    <citation type="submission" date="2021-12" db="EMBL/GenBank/DDBJ databases">
        <title>Comparative genomics, transcriptomics and evolutionary studies reveal genomic signatures of adaptation to plant cell wall in hemibiotrophic fungi.</title>
        <authorList>
            <consortium name="DOE Joint Genome Institute"/>
            <person name="Baroncelli R."/>
            <person name="Diaz J.F."/>
            <person name="Benocci T."/>
            <person name="Peng M."/>
            <person name="Battaglia E."/>
            <person name="Haridas S."/>
            <person name="Andreopoulos W."/>
            <person name="Labutti K."/>
            <person name="Pangilinan J."/>
            <person name="Floch G.L."/>
            <person name="Makela M.R."/>
            <person name="Henrissat B."/>
            <person name="Grigoriev I.V."/>
            <person name="Crouch J.A."/>
            <person name="De Vries R.P."/>
            <person name="Sukno S.A."/>
            <person name="Thon M.R."/>
        </authorList>
    </citation>
    <scope>NUCLEOTIDE SEQUENCE</scope>
    <source>
        <strain evidence="7">CBS 112980</strain>
    </source>
</reference>
<name>A0AAD8X853_GLOAC</name>
<dbReference type="Gene3D" id="3.90.180.10">
    <property type="entry name" value="Medium-chain alcohol dehydrogenases, catalytic domain"/>
    <property type="match status" value="1"/>
</dbReference>
<feature type="domain" description="Alcohol dehydrogenase-like C-terminal" evidence="5">
    <location>
        <begin position="167"/>
        <end position="238"/>
    </location>
</feature>
<dbReference type="GO" id="GO:0016491">
    <property type="term" value="F:oxidoreductase activity"/>
    <property type="evidence" value="ECO:0007669"/>
    <property type="project" value="UniProtKB-KW"/>
</dbReference>
<keyword evidence="2 4" id="KW-0862">Zinc</keyword>
<dbReference type="Proteomes" id="UP001244207">
    <property type="component" value="Unassembled WGS sequence"/>
</dbReference>
<dbReference type="GeneID" id="85393560"/>
<keyword evidence="1 4" id="KW-0479">Metal-binding</keyword>
<dbReference type="EMBL" id="JAHMHS010000217">
    <property type="protein sequence ID" value="KAK1707136.1"/>
    <property type="molecule type" value="Genomic_DNA"/>
</dbReference>
<dbReference type="InterPro" id="IPR050129">
    <property type="entry name" value="Zn_alcohol_dh"/>
</dbReference>
<gene>
    <name evidence="7" type="ORF">BDZ83DRAFT_643192</name>
</gene>
<dbReference type="Pfam" id="PF00107">
    <property type="entry name" value="ADH_zinc_N"/>
    <property type="match status" value="1"/>
</dbReference>
<dbReference type="InterPro" id="IPR036291">
    <property type="entry name" value="NAD(P)-bd_dom_sf"/>
</dbReference>
<dbReference type="RefSeq" id="XP_060357984.1">
    <property type="nucleotide sequence ID" value="XM_060509661.1"/>
</dbReference>
<sequence length="248" mass="25996">MKVFRFLGPDKGLVLQDVPIPSPGLERAIICVKAAGLCHSDTHVLHGGGAAWMCALPVTLGHEVSGIITELGDSSSTSFKKGDRVAVACVGHPIQERDFQEALGVGCDGAYAEYALAPVKNLVKIPEHVGFAEAAVATDSVATAYHAVVAEGRVSASHTVAVIGLGGLGLNGLAIAAHRGARVFGVDINTDKFEQAKEFGALDCARDLRMFSKETFDGILDFAGAQKTVEAAISSVRPCMSKRSFMFI</sequence>
<evidence type="ECO:0000256" key="2">
    <source>
        <dbReference type="ARBA" id="ARBA00022833"/>
    </source>
</evidence>
<dbReference type="InterPro" id="IPR011032">
    <property type="entry name" value="GroES-like_sf"/>
</dbReference>